<evidence type="ECO:0000313" key="13">
    <source>
        <dbReference type="Proteomes" id="UP001642464"/>
    </source>
</evidence>
<dbReference type="PROSITE" id="PS00630">
    <property type="entry name" value="IMP_2"/>
    <property type="match status" value="1"/>
</dbReference>
<dbReference type="SUPFAM" id="SSF56655">
    <property type="entry name" value="Carbohydrate phosphatase"/>
    <property type="match status" value="1"/>
</dbReference>
<dbReference type="InterPro" id="IPR022337">
    <property type="entry name" value="Inositol_monophosphatase_SuhB"/>
</dbReference>
<dbReference type="InterPro" id="IPR000760">
    <property type="entry name" value="Inositol_monophosphatase-like"/>
</dbReference>
<comment type="caution">
    <text evidence="12">The sequence shown here is derived from an EMBL/GenBank/DDBJ whole genome shotgun (WGS) entry which is preliminary data.</text>
</comment>
<accession>A0ABP0RHR7</accession>
<dbReference type="PANTHER" id="PTHR20854">
    <property type="entry name" value="INOSITOL MONOPHOSPHATASE"/>
    <property type="match status" value="1"/>
</dbReference>
<dbReference type="EC" id="3.1.3.25" evidence="5"/>
<keyword evidence="13" id="KW-1185">Reference proteome</keyword>
<comment type="similarity">
    <text evidence="4">Belongs to the inositol monophosphatase superfamily.</text>
</comment>
<dbReference type="PROSITE" id="PS00629">
    <property type="entry name" value="IMP_1"/>
    <property type="match status" value="1"/>
</dbReference>
<evidence type="ECO:0000256" key="9">
    <source>
        <dbReference type="ARBA" id="ARBA00022964"/>
    </source>
</evidence>
<comment type="catalytic activity">
    <reaction evidence="1">
        <text>a myo-inositol phosphate + H2O = myo-inositol + phosphate</text>
        <dbReference type="Rhea" id="RHEA:24056"/>
        <dbReference type="ChEBI" id="CHEBI:15377"/>
        <dbReference type="ChEBI" id="CHEBI:17268"/>
        <dbReference type="ChEBI" id="CHEBI:43474"/>
        <dbReference type="ChEBI" id="CHEBI:84139"/>
        <dbReference type="EC" id="3.1.3.25"/>
    </reaction>
</comment>
<dbReference type="InterPro" id="IPR033942">
    <property type="entry name" value="IMPase"/>
</dbReference>
<dbReference type="Gene3D" id="2.60.120.620">
    <property type="entry name" value="q2cbj1_9rhob like domain"/>
    <property type="match status" value="2"/>
</dbReference>
<dbReference type="PRINTS" id="PR01959">
    <property type="entry name" value="SBIMPHPHTASE"/>
</dbReference>
<evidence type="ECO:0000256" key="3">
    <source>
        <dbReference type="ARBA" id="ARBA00001961"/>
    </source>
</evidence>
<keyword evidence="10" id="KW-0560">Oxidoreductase</keyword>
<evidence type="ECO:0000313" key="12">
    <source>
        <dbReference type="EMBL" id="CAK9099263.1"/>
    </source>
</evidence>
<dbReference type="SMART" id="SM00702">
    <property type="entry name" value="P4Hc"/>
    <property type="match status" value="1"/>
</dbReference>
<evidence type="ECO:0000259" key="11">
    <source>
        <dbReference type="SMART" id="SM00702"/>
    </source>
</evidence>
<dbReference type="Gene3D" id="3.30.540.10">
    <property type="entry name" value="Fructose-1,6-Bisphosphatase, subunit A, domain 1"/>
    <property type="match status" value="1"/>
</dbReference>
<dbReference type="InterPro" id="IPR006620">
    <property type="entry name" value="Pro_4_hyd_alph"/>
</dbReference>
<evidence type="ECO:0000256" key="2">
    <source>
        <dbReference type="ARBA" id="ARBA00001946"/>
    </source>
</evidence>
<dbReference type="CDD" id="cd01639">
    <property type="entry name" value="IMPase"/>
    <property type="match status" value="1"/>
</dbReference>
<organism evidence="12 13">
    <name type="scientific">Durusdinium trenchii</name>
    <dbReference type="NCBI Taxonomy" id="1381693"/>
    <lineage>
        <taxon>Eukaryota</taxon>
        <taxon>Sar</taxon>
        <taxon>Alveolata</taxon>
        <taxon>Dinophyceae</taxon>
        <taxon>Suessiales</taxon>
        <taxon>Symbiodiniaceae</taxon>
        <taxon>Durusdinium</taxon>
    </lineage>
</organism>
<dbReference type="Pfam" id="PF13640">
    <property type="entry name" value="2OG-FeII_Oxy_3"/>
    <property type="match status" value="1"/>
</dbReference>
<evidence type="ECO:0000256" key="7">
    <source>
        <dbReference type="ARBA" id="ARBA00022801"/>
    </source>
</evidence>
<evidence type="ECO:0000256" key="10">
    <source>
        <dbReference type="ARBA" id="ARBA00023002"/>
    </source>
</evidence>
<name>A0ABP0RHR7_9DINO</name>
<keyword evidence="9" id="KW-0223">Dioxygenase</keyword>
<dbReference type="EMBL" id="CAXAMM010041407">
    <property type="protein sequence ID" value="CAK9099263.1"/>
    <property type="molecule type" value="Genomic_DNA"/>
</dbReference>
<reference evidence="12 13" key="1">
    <citation type="submission" date="2024-02" db="EMBL/GenBank/DDBJ databases">
        <authorList>
            <person name="Chen Y."/>
            <person name="Shah S."/>
            <person name="Dougan E. K."/>
            <person name="Thang M."/>
            <person name="Chan C."/>
        </authorList>
    </citation>
    <scope>NUCLEOTIDE SEQUENCE [LARGE SCALE GENOMIC DNA]</scope>
</reference>
<evidence type="ECO:0000256" key="1">
    <source>
        <dbReference type="ARBA" id="ARBA00001033"/>
    </source>
</evidence>
<evidence type="ECO:0000256" key="6">
    <source>
        <dbReference type="ARBA" id="ARBA00022723"/>
    </source>
</evidence>
<feature type="domain" description="Prolyl 4-hydroxylase alpha subunit" evidence="11">
    <location>
        <begin position="366"/>
        <end position="547"/>
    </location>
</feature>
<evidence type="ECO:0000256" key="4">
    <source>
        <dbReference type="ARBA" id="ARBA00009759"/>
    </source>
</evidence>
<dbReference type="PRINTS" id="PR00377">
    <property type="entry name" value="IMPHPHTASES"/>
</dbReference>
<keyword evidence="7" id="KW-0378">Hydrolase</keyword>
<dbReference type="InterPro" id="IPR020583">
    <property type="entry name" value="Inositol_monoP_metal-BS"/>
</dbReference>
<dbReference type="Gene3D" id="3.40.190.80">
    <property type="match status" value="1"/>
</dbReference>
<gene>
    <name evidence="12" type="ORF">SCF082_LOCUS46494</name>
</gene>
<comment type="cofactor">
    <cofactor evidence="2">
        <name>Mg(2+)</name>
        <dbReference type="ChEBI" id="CHEBI:18420"/>
    </cofactor>
</comment>
<evidence type="ECO:0000256" key="5">
    <source>
        <dbReference type="ARBA" id="ARBA00013106"/>
    </source>
</evidence>
<dbReference type="PANTHER" id="PTHR20854:SF4">
    <property type="entry name" value="INOSITOL-1-MONOPHOSPHATASE-RELATED"/>
    <property type="match status" value="1"/>
</dbReference>
<sequence>MASPADLLEALIQNFGTERHAWQIFITSISSPKPPGSSWGVPFSGPRVLRFFFGPDPRWRSEPPRQVAQHAARAAGHLIREKVGAEVIRRKAFAADLLTAVDQQCEEAIQRIVQEHFPSHTFLGEETAEEGAIEALETREGWLWVVDPIDGTTNFASGQPMSAVSIGVAKDGQLRVAVIYEPFRDELFTACAGRGALLNGRRIQVSGAKELKEAVVASGCAPNPKSSAPCLRAMTALAPQTRTLRILGSAAVNFAWLACGRLDAWFEVDLNSWDSAAGALLVQEAGGMVTDCKGSPYRLSTRPICASNGLLHFDLLLGVEEWTSGKLKIDCTVTGKLLPELLQRGATGFYDNGGATNHRHSAVMLTVSIVVPNFFSEAECRHLRSLVEASWIPSLVSDAQGRTEQDYERGKLENMLAQTRTSWSCMMRYAQDSVVERLEHRLVSIGGMPMENLERMNAVRYAPGEYFSAHHDGKFRPLTVFVYLNDLEEEDDAGDTYFPFLGLSFRPRQGTALIWPNSCDGREDDRVLHAGRAPKLSVKYGVNCFFNINEMRHMMPHPKEYDLDECTEYEVRQLGRDNGGKLVAYQLCSYPKLVAVKRFLNDEEVEHFLALLDKDSQGKTMPSGPFRRGTQTLRIIDFEETEVVKEVEERLVATGGLPLSHLGPLRIVRTGIDRGLCNRGCGPKSAFICLSESDEVFFYRLGLRLKLQKGDALLWPNVHWRGDDPIEDVRTVRVHLPLGPSDEHRTIGIDAFFHDQDLREQRKLRMFCEESG</sequence>
<proteinExistence type="inferred from homology"/>
<dbReference type="InterPro" id="IPR044862">
    <property type="entry name" value="Pro_4_hyd_alph_FE2OG_OXY"/>
</dbReference>
<keyword evidence="6" id="KW-0479">Metal-binding</keyword>
<evidence type="ECO:0000256" key="8">
    <source>
        <dbReference type="ARBA" id="ARBA00022842"/>
    </source>
</evidence>
<comment type="cofactor">
    <cofactor evidence="3">
        <name>L-ascorbate</name>
        <dbReference type="ChEBI" id="CHEBI:38290"/>
    </cofactor>
</comment>
<dbReference type="InterPro" id="IPR020550">
    <property type="entry name" value="Inositol_monophosphatase_CS"/>
</dbReference>
<dbReference type="Proteomes" id="UP001642464">
    <property type="component" value="Unassembled WGS sequence"/>
</dbReference>
<protein>
    <recommendedName>
        <fullName evidence="5">inositol-phosphate phosphatase</fullName>
        <ecNumber evidence="5">3.1.3.25</ecNumber>
    </recommendedName>
</protein>
<dbReference type="Pfam" id="PF00459">
    <property type="entry name" value="Inositol_P"/>
    <property type="match status" value="1"/>
</dbReference>
<keyword evidence="8" id="KW-0460">Magnesium</keyword>